<dbReference type="AlphaFoldDB" id="A0A1G6BYR9"/>
<dbReference type="OrthoDB" id="207675at2"/>
<evidence type="ECO:0000256" key="1">
    <source>
        <dbReference type="SAM" id="Phobius"/>
    </source>
</evidence>
<evidence type="ECO:0000259" key="2">
    <source>
        <dbReference type="Pfam" id="PF01926"/>
    </source>
</evidence>
<protein>
    <submittedName>
        <fullName evidence="3">Predicted GTPase</fullName>
    </submittedName>
</protein>
<sequence length="612" mass="69235">MEHQAVSEQILARVQNLIRKARRLERLPEAQVMALRLERVLNMLKHGQAGAQRPVCIVLLGGTGVGKSELFNALLGGAGLSPTSASIRPKTMHAYVAISPSDRQFFPEIDGAELIFKEHRLPGVALIDAPDVDSVEALHLDRTRKLIEIADIVVHVGSPDKRANFRINDEVRRWSLRKRWFFVLNKMDQIAELDREAVIGDFLERLHELGFDVDQGAFFALSAIEPRTVQFERFQNALFSYRAIEQIHALRLEDSYSLIRFALAGDVVKSIENFREQLLAHEQTLNNQVREVFSQVVHAAQSQDMLRRIIREQAWRSASGRVGGFLALPVWMRSRMAFSGLAYQLARMSTGGPSLGRMIRAGWHAAKAAWQGILPMQTLLKGFTSDQERRLLEIGRDAERILQDMGLDQLHGREPDPAQDQVGRLGDEEQAVWAARFLRLLRSQGVIGPIRPSEDVRTREMFQERLEEAVVVSASNMVYTRLGMLHTLAGNLLPVLVFGHAAFRLVSGWIEGAWLPFDFYLTAVAVFLISLVPGYLLVSFSLTRRTDMPETDTLVRAIENPSETSGLRHVRMSLEELLQETQALLDVLRIRTDVMRQELDPSRFGVTIRHQE</sequence>
<dbReference type="RefSeq" id="WP_092118672.1">
    <property type="nucleotide sequence ID" value="NZ_FMXO01000006.1"/>
</dbReference>
<name>A0A1G6BYR9_9BACT</name>
<keyword evidence="4" id="KW-1185">Reference proteome</keyword>
<gene>
    <name evidence="3" type="ORF">SAMN05660653_01219</name>
</gene>
<dbReference type="EMBL" id="FMXO01000006">
    <property type="protein sequence ID" value="SDB25727.1"/>
    <property type="molecule type" value="Genomic_DNA"/>
</dbReference>
<dbReference type="Gene3D" id="3.40.50.300">
    <property type="entry name" value="P-loop containing nucleotide triphosphate hydrolases"/>
    <property type="match status" value="1"/>
</dbReference>
<dbReference type="InterPro" id="IPR006073">
    <property type="entry name" value="GTP-bd"/>
</dbReference>
<reference evidence="3 4" key="1">
    <citation type="submission" date="2016-10" db="EMBL/GenBank/DDBJ databases">
        <authorList>
            <person name="de Groot N.N."/>
        </authorList>
    </citation>
    <scope>NUCLEOTIDE SEQUENCE [LARGE SCALE GENOMIC DNA]</scope>
    <source>
        <strain evidence="3 4">ASO4-2</strain>
    </source>
</reference>
<feature type="transmembrane region" description="Helical" evidence="1">
    <location>
        <begin position="485"/>
        <end position="507"/>
    </location>
</feature>
<keyword evidence="1" id="KW-0812">Transmembrane</keyword>
<organism evidence="3 4">
    <name type="scientific">Desulfonatronum thiosulfatophilum</name>
    <dbReference type="NCBI Taxonomy" id="617002"/>
    <lineage>
        <taxon>Bacteria</taxon>
        <taxon>Pseudomonadati</taxon>
        <taxon>Thermodesulfobacteriota</taxon>
        <taxon>Desulfovibrionia</taxon>
        <taxon>Desulfovibrionales</taxon>
        <taxon>Desulfonatronaceae</taxon>
        <taxon>Desulfonatronum</taxon>
    </lineage>
</organism>
<dbReference type="GO" id="GO:0005525">
    <property type="term" value="F:GTP binding"/>
    <property type="evidence" value="ECO:0007669"/>
    <property type="project" value="InterPro"/>
</dbReference>
<dbReference type="SUPFAM" id="SSF52540">
    <property type="entry name" value="P-loop containing nucleoside triphosphate hydrolases"/>
    <property type="match status" value="1"/>
</dbReference>
<dbReference type="STRING" id="617002.SAMN05660653_01219"/>
<feature type="domain" description="G" evidence="2">
    <location>
        <begin position="57"/>
        <end position="186"/>
    </location>
</feature>
<feature type="transmembrane region" description="Helical" evidence="1">
    <location>
        <begin position="519"/>
        <end position="538"/>
    </location>
</feature>
<dbReference type="Proteomes" id="UP000198771">
    <property type="component" value="Unassembled WGS sequence"/>
</dbReference>
<proteinExistence type="predicted"/>
<keyword evidence="1" id="KW-1133">Transmembrane helix</keyword>
<evidence type="ECO:0000313" key="3">
    <source>
        <dbReference type="EMBL" id="SDB25727.1"/>
    </source>
</evidence>
<dbReference type="Pfam" id="PF01926">
    <property type="entry name" value="MMR_HSR1"/>
    <property type="match status" value="1"/>
</dbReference>
<evidence type="ECO:0000313" key="4">
    <source>
        <dbReference type="Proteomes" id="UP000198771"/>
    </source>
</evidence>
<accession>A0A1G6BYR9</accession>
<dbReference type="InterPro" id="IPR027417">
    <property type="entry name" value="P-loop_NTPase"/>
</dbReference>
<keyword evidence="1" id="KW-0472">Membrane</keyword>